<organism evidence="3 4">
    <name type="scientific">Candidatus Desulfovibrio kirbyi</name>
    <dbReference type="NCBI Taxonomy" id="2696086"/>
    <lineage>
        <taxon>Bacteria</taxon>
        <taxon>Pseudomonadati</taxon>
        <taxon>Thermodesulfobacteriota</taxon>
        <taxon>Desulfovibrionia</taxon>
        <taxon>Desulfovibrionales</taxon>
        <taxon>Desulfovibrionaceae</taxon>
        <taxon>Desulfovibrio</taxon>
    </lineage>
</organism>
<evidence type="ECO:0000313" key="4">
    <source>
        <dbReference type="Proteomes" id="UP000505077"/>
    </source>
</evidence>
<protein>
    <recommendedName>
        <fullName evidence="2">AMIN domain-containing protein</fullName>
    </recommendedName>
</protein>
<dbReference type="AlphaFoldDB" id="A0A6L2R607"/>
<name>A0A6L2R607_9BACT</name>
<dbReference type="Gene3D" id="2.60.40.3500">
    <property type="match status" value="1"/>
</dbReference>
<feature type="region of interest" description="Disordered" evidence="1">
    <location>
        <begin position="108"/>
        <end position="131"/>
    </location>
</feature>
<evidence type="ECO:0000259" key="2">
    <source>
        <dbReference type="Pfam" id="PF11741"/>
    </source>
</evidence>
<feature type="domain" description="AMIN" evidence="2">
    <location>
        <begin position="143"/>
        <end position="217"/>
    </location>
</feature>
<proteinExistence type="predicted"/>
<sequence>MNKAILSLLLAVCVLGMALIMLNERLDHKPLPTTKQDELAGTTLSAPAPIPKAASSAPATPAQIKPVQTTPIAPETPSPSTLATFTPEPAASIAPLKPALPAPQKPELVAGRKAAQAKKTPDKPTDKPAPAQNRITRFVVFTRNTGATIRLTGSTPVAYTSMNLSNPERLVVDLQGQWDVKAPGVPTNPLVTNIRIGKLSDKTRIVIDLQAKPKSTRFIPSKKSNMLDIRVDQ</sequence>
<dbReference type="Pfam" id="PF11741">
    <property type="entry name" value="AMIN"/>
    <property type="match status" value="1"/>
</dbReference>
<gene>
    <name evidence="3" type="ORF">ZNDK_0748</name>
</gene>
<dbReference type="EMBL" id="BLLL01000007">
    <property type="protein sequence ID" value="GFH62977.1"/>
    <property type="molecule type" value="Genomic_DNA"/>
</dbReference>
<accession>A0A6L2R607</accession>
<comment type="caution">
    <text evidence="3">The sequence shown here is derived from an EMBL/GenBank/DDBJ whole genome shotgun (WGS) entry which is preliminary data.</text>
</comment>
<reference evidence="3 4" key="1">
    <citation type="journal article" date="2020" name="ISME J.">
        <title>Parallel Reductive Genome Evolution in Desulfovibrio Ectosymbionts Independently Acquired by Trichonympha Protists in the Termite Gut.</title>
        <authorList>
            <person name="Takeuchi M."/>
            <person name="Kuwahara H."/>
            <person name="Murakami T."/>
            <person name="Takahashi K."/>
            <person name="Kajitani R."/>
            <person name="Toyoda A."/>
            <person name="Itoh T."/>
            <person name="Ohkuma M."/>
            <person name="Hongoh Y."/>
        </authorList>
    </citation>
    <scope>NUCLEOTIDE SEQUENCE [LARGE SCALE GENOMIC DNA]</scope>
    <source>
        <strain evidence="3">ZnDsv-02</strain>
    </source>
</reference>
<evidence type="ECO:0000256" key="1">
    <source>
        <dbReference type="SAM" id="MobiDB-lite"/>
    </source>
</evidence>
<evidence type="ECO:0000313" key="3">
    <source>
        <dbReference type="EMBL" id="GFH62977.1"/>
    </source>
</evidence>
<dbReference type="InterPro" id="IPR021731">
    <property type="entry name" value="AMIN_dom"/>
</dbReference>
<dbReference type="Proteomes" id="UP000505077">
    <property type="component" value="Unassembled WGS sequence"/>
</dbReference>